<dbReference type="PANTHER" id="PTHR22926:SF5">
    <property type="entry name" value="PHOSPHO-N-ACETYLMURAMOYL-PENTAPEPTIDE-TRANSFERASE HOMOLOG"/>
    <property type="match status" value="1"/>
</dbReference>
<evidence type="ECO:0000256" key="9">
    <source>
        <dbReference type="SAM" id="Phobius"/>
    </source>
</evidence>
<sequence length="262" mass="28313">ALFGCGLVGFIDDYRKVVKARSLGLKARSKIIWQLVIAILVGLVAVNFANLATTVQIPLTHLVIPLGSPAFKFSIMHKAIVVPILYITLVFIIMTATTNTVNLTDGLDGLAAGTVTISMLAYAGIAFRQNRLDLAIICAAVGGAAIGFLWFNSYPASIFMGDTGSLGLGGVIAIMAILTKTELLLVLIGGIYVIEGLSVIGQIVSYRWFKRRILKMAPIHHHFEMQGWSETQIMMRFWIISGIFAGIGFGIYFMTATSTASH</sequence>
<dbReference type="GO" id="GO:0009252">
    <property type="term" value="P:peptidoglycan biosynthetic process"/>
    <property type="evidence" value="ECO:0007669"/>
    <property type="project" value="UniProtKB-UniRule"/>
</dbReference>
<dbReference type="NCBIfam" id="TIGR00445">
    <property type="entry name" value="mraY"/>
    <property type="match status" value="1"/>
</dbReference>
<feature type="transmembrane region" description="Helical" evidence="9">
    <location>
        <begin position="184"/>
        <end position="206"/>
    </location>
</feature>
<feature type="transmembrane region" description="Helical" evidence="9">
    <location>
        <begin position="109"/>
        <end position="128"/>
    </location>
</feature>
<feature type="transmembrane region" description="Helical" evidence="9">
    <location>
        <begin position="158"/>
        <end position="178"/>
    </location>
</feature>
<proteinExistence type="inferred from homology"/>
<name>A0A2M7T9K6_9ACTN</name>
<keyword evidence="5 9" id="KW-1133">Transmembrane helix</keyword>
<keyword evidence="4 9" id="KW-0812">Transmembrane</keyword>
<keyword evidence="6 9" id="KW-0472">Membrane</keyword>
<protein>
    <recommendedName>
        <fullName evidence="7">Phospho-N-acetylmuramoyl-pentapeptide-transferase</fullName>
        <ecNumber evidence="7">2.7.8.13</ecNumber>
    </recommendedName>
</protein>
<accession>A0A2M7T9K6</accession>
<dbReference type="InterPro" id="IPR000715">
    <property type="entry name" value="Glycosyl_transferase_4"/>
</dbReference>
<dbReference type="GO" id="GO:0005886">
    <property type="term" value="C:plasma membrane"/>
    <property type="evidence" value="ECO:0007669"/>
    <property type="project" value="TreeGrafter"/>
</dbReference>
<evidence type="ECO:0000256" key="3">
    <source>
        <dbReference type="ARBA" id="ARBA00022679"/>
    </source>
</evidence>
<feature type="transmembrane region" description="Helical" evidence="9">
    <location>
        <begin position="31"/>
        <end position="55"/>
    </location>
</feature>
<dbReference type="PANTHER" id="PTHR22926">
    <property type="entry name" value="PHOSPHO-N-ACETYLMURAMOYL-PENTAPEPTIDE-TRANSFERASE"/>
    <property type="match status" value="1"/>
</dbReference>
<dbReference type="GO" id="GO:0008963">
    <property type="term" value="F:phospho-N-acetylmuramoyl-pentapeptide-transferase activity"/>
    <property type="evidence" value="ECO:0007669"/>
    <property type="project" value="UniProtKB-UniRule"/>
</dbReference>
<feature type="non-terminal residue" evidence="10">
    <location>
        <position position="1"/>
    </location>
</feature>
<evidence type="ECO:0000256" key="2">
    <source>
        <dbReference type="ARBA" id="ARBA00005583"/>
    </source>
</evidence>
<feature type="transmembrane region" description="Helical" evidence="9">
    <location>
        <begin position="233"/>
        <end position="254"/>
    </location>
</feature>
<dbReference type="Pfam" id="PF00953">
    <property type="entry name" value="Glycos_transf_4"/>
    <property type="match status" value="1"/>
</dbReference>
<evidence type="ECO:0000256" key="4">
    <source>
        <dbReference type="ARBA" id="ARBA00022692"/>
    </source>
</evidence>
<reference evidence="11" key="1">
    <citation type="submission" date="2017-09" db="EMBL/GenBank/DDBJ databases">
        <title>Depth-based differentiation of microbial function through sediment-hosted aquifers and enrichment of novel symbionts in the deep terrestrial subsurface.</title>
        <authorList>
            <person name="Probst A.J."/>
            <person name="Ladd B."/>
            <person name="Jarett J.K."/>
            <person name="Geller-Mcgrath D.E."/>
            <person name="Sieber C.M.K."/>
            <person name="Emerson J.B."/>
            <person name="Anantharaman K."/>
            <person name="Thomas B.C."/>
            <person name="Malmstrom R."/>
            <person name="Stieglmeier M."/>
            <person name="Klingl A."/>
            <person name="Woyke T."/>
            <person name="Ryan C.M."/>
            <person name="Banfield J.F."/>
        </authorList>
    </citation>
    <scope>NUCLEOTIDE SEQUENCE [LARGE SCALE GENOMIC DNA]</scope>
</reference>
<dbReference type="EMBL" id="PFNG01000062">
    <property type="protein sequence ID" value="PIZ41288.1"/>
    <property type="molecule type" value="Genomic_DNA"/>
</dbReference>
<feature type="transmembrane region" description="Helical" evidence="9">
    <location>
        <begin position="134"/>
        <end position="151"/>
    </location>
</feature>
<evidence type="ECO:0000256" key="6">
    <source>
        <dbReference type="ARBA" id="ARBA00023136"/>
    </source>
</evidence>
<keyword evidence="3 10" id="KW-0808">Transferase</keyword>
<comment type="similarity">
    <text evidence="2">Belongs to the glycosyltransferase 4 family. MraY subfamily.</text>
</comment>
<dbReference type="RefSeq" id="WP_286975891.1">
    <property type="nucleotide sequence ID" value="NZ_PFNG01000062.1"/>
</dbReference>
<dbReference type="EC" id="2.7.8.13" evidence="7"/>
<gene>
    <name evidence="10" type="primary">mraY</name>
    <name evidence="10" type="ORF">COY37_02525</name>
</gene>
<evidence type="ECO:0000256" key="5">
    <source>
        <dbReference type="ARBA" id="ARBA00022989"/>
    </source>
</evidence>
<feature type="transmembrane region" description="Helical" evidence="9">
    <location>
        <begin position="75"/>
        <end position="97"/>
    </location>
</feature>
<comment type="caution">
    <text evidence="10">The sequence shown here is derived from an EMBL/GenBank/DDBJ whole genome shotgun (WGS) entry which is preliminary data.</text>
</comment>
<keyword evidence="8" id="KW-0460">Magnesium</keyword>
<dbReference type="GO" id="GO:0071555">
    <property type="term" value="P:cell wall organization"/>
    <property type="evidence" value="ECO:0007669"/>
    <property type="project" value="TreeGrafter"/>
</dbReference>
<keyword evidence="8" id="KW-0479">Metal-binding</keyword>
<evidence type="ECO:0000313" key="11">
    <source>
        <dbReference type="Proteomes" id="UP000230956"/>
    </source>
</evidence>
<dbReference type="InterPro" id="IPR003524">
    <property type="entry name" value="PNAcMuramoyl-5peptid_Trfase"/>
</dbReference>
<dbReference type="CDD" id="cd06852">
    <property type="entry name" value="GT_MraY"/>
    <property type="match status" value="1"/>
</dbReference>
<dbReference type="PROSITE" id="PS01348">
    <property type="entry name" value="MRAY_2"/>
    <property type="match status" value="1"/>
</dbReference>
<evidence type="ECO:0000313" key="10">
    <source>
        <dbReference type="EMBL" id="PIZ41288.1"/>
    </source>
</evidence>
<evidence type="ECO:0000256" key="1">
    <source>
        <dbReference type="ARBA" id="ARBA00004141"/>
    </source>
</evidence>
<dbReference type="AlphaFoldDB" id="A0A2M7T9K6"/>
<feature type="binding site" evidence="8">
    <location>
        <position position="162"/>
    </location>
    <ligand>
        <name>Mg(2+)</name>
        <dbReference type="ChEBI" id="CHEBI:18420"/>
    </ligand>
</feature>
<comment type="cofactor">
    <cofactor evidence="8">
        <name>Mg(2+)</name>
        <dbReference type="ChEBI" id="CHEBI:18420"/>
    </cofactor>
</comment>
<evidence type="ECO:0000256" key="8">
    <source>
        <dbReference type="PIRSR" id="PIRSR600715-1"/>
    </source>
</evidence>
<dbReference type="InterPro" id="IPR018480">
    <property type="entry name" value="PNAcMuramoyl-5peptid_Trfase_CS"/>
</dbReference>
<feature type="binding site" evidence="8">
    <location>
        <position position="102"/>
    </location>
    <ligand>
        <name>Mg(2+)</name>
        <dbReference type="ChEBI" id="CHEBI:18420"/>
    </ligand>
</feature>
<comment type="subcellular location">
    <subcellularLocation>
        <location evidence="1">Membrane</location>
        <topology evidence="1">Multi-pass membrane protein</topology>
    </subcellularLocation>
</comment>
<organism evidence="10 11">
    <name type="scientific">Candidatus Aquicultor secundus</name>
    <dbReference type="NCBI Taxonomy" id="1973895"/>
    <lineage>
        <taxon>Bacteria</taxon>
        <taxon>Bacillati</taxon>
        <taxon>Actinomycetota</taxon>
        <taxon>Candidatus Aquicultoria</taxon>
        <taxon>Candidatus Aquicultorales</taxon>
        <taxon>Candidatus Aquicultoraceae</taxon>
        <taxon>Candidatus Aquicultor</taxon>
    </lineage>
</organism>
<evidence type="ECO:0000256" key="7">
    <source>
        <dbReference type="NCBIfam" id="TIGR00445"/>
    </source>
</evidence>
<dbReference type="Proteomes" id="UP000230956">
    <property type="component" value="Unassembled WGS sequence"/>
</dbReference>
<dbReference type="GO" id="GO:0046872">
    <property type="term" value="F:metal ion binding"/>
    <property type="evidence" value="ECO:0007669"/>
    <property type="project" value="UniProtKB-KW"/>
</dbReference>